<evidence type="ECO:0000313" key="3">
    <source>
        <dbReference type="Proteomes" id="UP000789524"/>
    </source>
</evidence>
<dbReference type="Proteomes" id="UP000789524">
    <property type="component" value="Unassembled WGS sequence"/>
</dbReference>
<dbReference type="AlphaFoldDB" id="A0A8J2W822"/>
<reference evidence="2" key="1">
    <citation type="submission" date="2021-09" db="EMBL/GenBank/DDBJ databases">
        <authorList>
            <person name="Martin H S."/>
        </authorList>
    </citation>
    <scope>NUCLEOTIDE SEQUENCE</scope>
</reference>
<dbReference type="InterPro" id="IPR011992">
    <property type="entry name" value="EF-hand-dom_pair"/>
</dbReference>
<dbReference type="Gene3D" id="1.10.238.10">
    <property type="entry name" value="EF-hand"/>
    <property type="match status" value="1"/>
</dbReference>
<dbReference type="GO" id="GO:0046785">
    <property type="term" value="P:microtubule polymerization"/>
    <property type="evidence" value="ECO:0007669"/>
    <property type="project" value="InterPro"/>
</dbReference>
<evidence type="ECO:0000256" key="1">
    <source>
        <dbReference type="ARBA" id="ARBA00010994"/>
    </source>
</evidence>
<dbReference type="EMBL" id="CAKASE010000075">
    <property type="protein sequence ID" value="CAG9577018.1"/>
    <property type="molecule type" value="Genomic_DNA"/>
</dbReference>
<sequence>MEDAFKKLERENQNSVDNLVKWMKDSKIVDGTKVTEEKARQLFDDVKDASNVELAKFQEAIGKLASEQKKSIEDFSKTLAAEAPKFLEAAMAAATAAAAAAASTFKEALSKK</sequence>
<dbReference type="SUPFAM" id="SSF47473">
    <property type="entry name" value="EF-hand"/>
    <property type="match status" value="1"/>
</dbReference>
<accession>A0A8J2W822</accession>
<name>A0A8J2W822_9NEOP</name>
<dbReference type="Pfam" id="PF05517">
    <property type="entry name" value="p25-alpha"/>
    <property type="match status" value="1"/>
</dbReference>
<keyword evidence="3" id="KW-1185">Reference proteome</keyword>
<protein>
    <submittedName>
        <fullName evidence="2">(African queen) hypothetical protein</fullName>
    </submittedName>
</protein>
<dbReference type="GO" id="GO:0015631">
    <property type="term" value="F:tubulin binding"/>
    <property type="evidence" value="ECO:0007669"/>
    <property type="project" value="InterPro"/>
</dbReference>
<comment type="similarity">
    <text evidence="1">Belongs to the TPPP family.</text>
</comment>
<evidence type="ECO:0000313" key="2">
    <source>
        <dbReference type="EMBL" id="CAG9577018.1"/>
    </source>
</evidence>
<organism evidence="2 3">
    <name type="scientific">Danaus chrysippus</name>
    <name type="common">African queen</name>
    <dbReference type="NCBI Taxonomy" id="151541"/>
    <lineage>
        <taxon>Eukaryota</taxon>
        <taxon>Metazoa</taxon>
        <taxon>Ecdysozoa</taxon>
        <taxon>Arthropoda</taxon>
        <taxon>Hexapoda</taxon>
        <taxon>Insecta</taxon>
        <taxon>Pterygota</taxon>
        <taxon>Neoptera</taxon>
        <taxon>Endopterygota</taxon>
        <taxon>Lepidoptera</taxon>
        <taxon>Glossata</taxon>
        <taxon>Ditrysia</taxon>
        <taxon>Papilionoidea</taxon>
        <taxon>Nymphalidae</taxon>
        <taxon>Danainae</taxon>
        <taxon>Danaini</taxon>
        <taxon>Danaina</taxon>
        <taxon>Danaus</taxon>
        <taxon>Anosia</taxon>
    </lineage>
</organism>
<dbReference type="InterPro" id="IPR008907">
    <property type="entry name" value="TPP/p25"/>
</dbReference>
<gene>
    <name evidence="2" type="ORF">DCHRY22_LOCUS12183</name>
</gene>
<dbReference type="OrthoDB" id="7492502at2759"/>
<proteinExistence type="inferred from homology"/>
<comment type="caution">
    <text evidence="2">The sequence shown here is derived from an EMBL/GenBank/DDBJ whole genome shotgun (WGS) entry which is preliminary data.</text>
</comment>